<dbReference type="Gene3D" id="3.20.20.140">
    <property type="entry name" value="Metal-dependent hydrolases"/>
    <property type="match status" value="1"/>
</dbReference>
<comment type="similarity">
    <text evidence="1 4">Belongs to the metallo-dependent hydrolases superfamily. NagA family.</text>
</comment>
<keyword evidence="7" id="KW-1185">Reference proteome</keyword>
<comment type="caution">
    <text evidence="6">The sequence shown here is derived from an EMBL/GenBank/DDBJ whole genome shotgun (WGS) entry which is preliminary data.</text>
</comment>
<dbReference type="EC" id="3.5.1.25" evidence="6"/>
<feature type="domain" description="Amidohydrolase-related" evidence="5">
    <location>
        <begin position="42"/>
        <end position="363"/>
    </location>
</feature>
<dbReference type="PANTHER" id="PTHR11113">
    <property type="entry name" value="N-ACETYLGLUCOSAMINE-6-PHOSPHATE DEACETYLASE"/>
    <property type="match status" value="1"/>
</dbReference>
<gene>
    <name evidence="6" type="ORF">ACFOYW_18105</name>
</gene>
<dbReference type="RefSeq" id="WP_390232355.1">
    <property type="nucleotide sequence ID" value="NZ_JBHSCN010000023.1"/>
</dbReference>
<proteinExistence type="inferred from homology"/>
<accession>A0ABV8QD79</accession>
<dbReference type="InterPro" id="IPR003764">
    <property type="entry name" value="GlcNAc_6-P_deAcase"/>
</dbReference>
<dbReference type="InterPro" id="IPR032466">
    <property type="entry name" value="Metal_Hydrolase"/>
</dbReference>
<keyword evidence="2" id="KW-0479">Metal-binding</keyword>
<evidence type="ECO:0000313" key="6">
    <source>
        <dbReference type="EMBL" id="MFC4245288.1"/>
    </source>
</evidence>
<dbReference type="SUPFAM" id="SSF51556">
    <property type="entry name" value="Metallo-dependent hydrolases"/>
    <property type="match status" value="1"/>
</dbReference>
<dbReference type="EMBL" id="JBHSCN010000023">
    <property type="protein sequence ID" value="MFC4245288.1"/>
    <property type="molecule type" value="Genomic_DNA"/>
</dbReference>
<evidence type="ECO:0000313" key="7">
    <source>
        <dbReference type="Proteomes" id="UP001595900"/>
    </source>
</evidence>
<keyword evidence="4" id="KW-0119">Carbohydrate metabolism</keyword>
<keyword evidence="3 4" id="KW-0378">Hydrolase</keyword>
<evidence type="ECO:0000259" key="5">
    <source>
        <dbReference type="Pfam" id="PF01979"/>
    </source>
</evidence>
<evidence type="ECO:0000256" key="3">
    <source>
        <dbReference type="ARBA" id="ARBA00022801"/>
    </source>
</evidence>
<sequence length="385" mass="40399">MTAAATSWTGRHWRTGTPVTVTAEGGRITSITETDASTEDWLAPGLIDLQVNGIAGFDLNRGAPDPENVVGAARALRSEGVVRFCPTVGTASEEHIVGALRAIATACDDHPEAGYAVAGVHVEGPFISAEDGPRGVHDPAQVRDPDWDEFLRWQDAAGGRIRIVTLAPERPGSAAFIARLREAGVIASIGHTGANESQIAEAIAAGATMSTHLGNGAHAVLPRHPNYIWAQLADDRLTAGFIADGFHLGAAPLTAMLRAKGPRAVLVSDVSSLARMPPGRYRGVQHTEVVLEPTGRLHIADEPRLLAGSASPLLDGIRFILTAGIASLTEAIELASTRPAGFLGLADGGGELREGGTCDLVRFSWDGERLGLRETVVRGESIRVD</sequence>
<dbReference type="Proteomes" id="UP001595900">
    <property type="component" value="Unassembled WGS sequence"/>
</dbReference>
<name>A0ABV8QD79_9MICO</name>
<evidence type="ECO:0000256" key="2">
    <source>
        <dbReference type="ARBA" id="ARBA00022723"/>
    </source>
</evidence>
<dbReference type="Pfam" id="PF01979">
    <property type="entry name" value="Amidohydro_1"/>
    <property type="match status" value="1"/>
</dbReference>
<evidence type="ECO:0000256" key="1">
    <source>
        <dbReference type="ARBA" id="ARBA00010716"/>
    </source>
</evidence>
<organism evidence="6 7">
    <name type="scientific">Gryllotalpicola reticulitermitis</name>
    <dbReference type="NCBI Taxonomy" id="1184153"/>
    <lineage>
        <taxon>Bacteria</taxon>
        <taxon>Bacillati</taxon>
        <taxon>Actinomycetota</taxon>
        <taxon>Actinomycetes</taxon>
        <taxon>Micrococcales</taxon>
        <taxon>Microbacteriaceae</taxon>
        <taxon>Gryllotalpicola</taxon>
    </lineage>
</organism>
<dbReference type="PANTHER" id="PTHR11113:SF14">
    <property type="entry name" value="N-ACETYLGLUCOSAMINE-6-PHOSPHATE DEACETYLASE"/>
    <property type="match status" value="1"/>
</dbReference>
<protein>
    <submittedName>
        <fullName evidence="6">N-acetylglucosamine-6-phosphate deacetylase</fullName>
        <ecNumber evidence="6">3.5.1.25</ecNumber>
    </submittedName>
</protein>
<evidence type="ECO:0000256" key="4">
    <source>
        <dbReference type="PIRNR" id="PIRNR038994"/>
    </source>
</evidence>
<dbReference type="InterPro" id="IPR006680">
    <property type="entry name" value="Amidohydro-rel"/>
</dbReference>
<dbReference type="GO" id="GO:0008448">
    <property type="term" value="F:N-acetylglucosamine-6-phosphate deacetylase activity"/>
    <property type="evidence" value="ECO:0007669"/>
    <property type="project" value="UniProtKB-EC"/>
</dbReference>
<reference evidence="7" key="1">
    <citation type="journal article" date="2019" name="Int. J. Syst. Evol. Microbiol.">
        <title>The Global Catalogue of Microorganisms (GCM) 10K type strain sequencing project: providing services to taxonomists for standard genome sequencing and annotation.</title>
        <authorList>
            <consortium name="The Broad Institute Genomics Platform"/>
            <consortium name="The Broad Institute Genome Sequencing Center for Infectious Disease"/>
            <person name="Wu L."/>
            <person name="Ma J."/>
        </authorList>
    </citation>
    <scope>NUCLEOTIDE SEQUENCE [LARGE SCALE GENOMIC DNA]</scope>
    <source>
        <strain evidence="7">CGMCC 1.10363</strain>
    </source>
</reference>
<dbReference type="PIRSF" id="PIRSF038994">
    <property type="entry name" value="NagA"/>
    <property type="match status" value="1"/>
</dbReference>